<feature type="region of interest" description="Disordered" evidence="1">
    <location>
        <begin position="899"/>
        <end position="927"/>
    </location>
</feature>
<feature type="compositionally biased region" description="Pro residues" evidence="1">
    <location>
        <begin position="1696"/>
        <end position="1724"/>
    </location>
</feature>
<sequence length="2055" mass="222338">MYRFLEQEEAVKRLPDHKKTNPHHVELEMSKHPVQCMACGVYFHLPIFTNDLALKSHESSSIHRRSVVAPQQSGEGGEETGSSKSITLAKCNGICLSSGPGALSVMGSKVEQILQWIESGAIGTTPSQLDCILAEVDRSGQLWLQHSQCKAEETWCVGPCDRCHRLSRSVKAMNNLMSWVQKICWVNLTHLTLREDQSRQVELAAYMVKEWPELACRDLDRISYVDAVNTTKALFMNFPRKLMRESLVQYLDRNLNYLTQGVVLGVSPDVRKQVSSFVSALTNGELSSTETRVTELILKGGLRSDQLTRLLVPTLLEKADRIRRNKAERTGCADHVTSSGIQELGFLLGQHLKSTEIQRAFGIPRSCVTTWREANLLSRELPHFFCASGEQLTQACGAALDCLQLEGSPAYMLTRDECVFAQSYSLLYGLCPDDASKPVVVGGKAPNACRDMDTIDGLRKEDLAPVTVCTLLKGVNKRSDAFMIQMIPRDHKSTADHELHETGTIIQHCIEANHGTAPLAVSVDNHKSFKKLNKALLGLLPLSEVQGIPFFEQCVPSRKVPALMFPFAALAAKNGQGQPIFGCNDPKHVAKGVVRAIRSSTRVPKIFHMHISMSPLSLANCPDTYIWGKDLQSDKECSAMLNPRFLAQPQFDDLGIILFMFWEALCLGPWLASRAFKDDELLENAFAAYYFTLLIIKEGWEEAGPRWDKCFISQQTAFNTLHMISHLILRLAHWPRSQVLEPQYAMEDAAEHYFGRLKTLHRQTGSPTVANAIRAAAVLHARQRRSLKEASSKRLFDGDIADLGNVSQRALDLVCTLASCCMIKRKASDIKHDLEAWWSTAGRDLLASGQAQDPEPDSDDDLPEEPAAQESEEKDPLVESIEATQAGMKLDAELTQLAEDPDFKGLDEKPTEKPDPIEADSDESDQEEAWIKDLDPDAVSTLKDVLDQAKMATFTCQTDDHEGRMLRRVRQLSGPMRNFVAKVRIHEGILSRATVMNCKAKCNKHQQYEHALALARAAFQCSAQRQSRFSLWTSFASRVLQDIKVELEMPDDSELAALKPEAFHASTEPDKAGDRSFQLLVVRPLTAATSCGGLRFATPVSLWRASKGSAKSCKTEKRCGKGSFPAHVVTTVHAQLLIPVGEDGNTLIGGPLSPIATLTPTNGDVLFEVNPKNFKVSWTQHHVKVELSKAAEEAFMAAVKAGTSFNEKVSAKSDTWYIGEESLKPNTNNGKSNILQIVKGMALDFEKIHYPLLDEQRRVKVTLPSHDKVLVSWDELLARLPGYFAMKFSKANISPEQKHLPSRLDDLFMQTFKVELLGMVEDDLAALLRSGWETLMLRSSAFDEDWRRTDLPWPSSKEEFKDFERFDKALRSAQTSDKGTLSENINRAARVATCMKSETGVLHVVRRLCLVSQDPTLFRETAVFAIDSILRHASGKKDKALSKVYQTRLKEHLRHIFTRALSGNREDLAKYFFESILVKWKDKGWFLDEIDMVVDTIHQLAPSIERPAKLKVKDDEPSDEELVTEETQMKDVMASVPVTPGPGFGYKAPFTPGVSQPMTPATAVKTQSVILESVPMTPGVDRTPGTPNMAPMTPVRVAHSVPATPVLGASKVLKSTPATPGGDGFWNSVPATPAVGSVSGAVPRTPGLGPSIIEQSVPMTPAVGVAHSVPVTPMGQTPSVPATPAMPTAQPFTPAGVPPGTPGPQPFTPWGPPPGTPAGPPPGTPARCSQPFTPGGPPPATPAGVPPQTPAGVPPQTPAGVPPQTPAGVPPGTPAGVPPGTPAGVPPPATPGVPPPATPKVPLPVTPAGIGRPGTPAGPPPATPAVQPFTPIGPAPLTPASPGRSPGRATRPPPASAVRSPARTPPPSPTASSVARPPPNSAVVSEATPRSRSPAGSPSTPGWTPIAGGESVPRTPLPFAVVPPTPAVGASPGTPGFVPVPAGEAAPVTPALPGAPGTPAAPPTPNMAPQTPLLGGQTPATWGGKTPVYHPVMVQPEPGTEEFTIPTETLATETASTEVLGTVTSEASTVEETAKRRRLSADPTQTHTMSVKSPD</sequence>
<name>A0ABP0PKH2_9DINO</name>
<feature type="region of interest" description="Disordered" evidence="1">
    <location>
        <begin position="64"/>
        <end position="83"/>
    </location>
</feature>
<comment type="caution">
    <text evidence="2">The sequence shown here is derived from an EMBL/GenBank/DDBJ whole genome shotgun (WGS) entry which is preliminary data.</text>
</comment>
<evidence type="ECO:0000313" key="2">
    <source>
        <dbReference type="EMBL" id="CAK9076086.1"/>
    </source>
</evidence>
<evidence type="ECO:0000256" key="1">
    <source>
        <dbReference type="SAM" id="MobiDB-lite"/>
    </source>
</evidence>
<keyword evidence="3" id="KW-1185">Reference proteome</keyword>
<feature type="region of interest" description="Disordered" evidence="1">
    <location>
        <begin position="1674"/>
        <end position="1999"/>
    </location>
</feature>
<proteinExistence type="predicted"/>
<reference evidence="2 3" key="1">
    <citation type="submission" date="2024-02" db="EMBL/GenBank/DDBJ databases">
        <authorList>
            <person name="Chen Y."/>
            <person name="Shah S."/>
            <person name="Dougan E. K."/>
            <person name="Thang M."/>
            <person name="Chan C."/>
        </authorList>
    </citation>
    <scope>NUCLEOTIDE SEQUENCE [LARGE SCALE GENOMIC DNA]</scope>
</reference>
<dbReference type="EMBL" id="CAXAMM010036668">
    <property type="protein sequence ID" value="CAK9076086.1"/>
    <property type="molecule type" value="Genomic_DNA"/>
</dbReference>
<feature type="compositionally biased region" description="Low complexity" evidence="1">
    <location>
        <begin position="1806"/>
        <end position="1815"/>
    </location>
</feature>
<feature type="compositionally biased region" description="Basic and acidic residues" evidence="1">
    <location>
        <begin position="901"/>
        <end position="916"/>
    </location>
</feature>
<feature type="compositionally biased region" description="Low complexity" evidence="1">
    <location>
        <begin position="1945"/>
        <end position="1958"/>
    </location>
</feature>
<feature type="compositionally biased region" description="Acidic residues" evidence="1">
    <location>
        <begin position="917"/>
        <end position="927"/>
    </location>
</feature>
<protein>
    <submittedName>
        <fullName evidence="2">Sialidase (Major surface antigen) (Neuraminidase) (NA)</fullName>
    </submittedName>
</protein>
<feature type="compositionally biased region" description="Acidic residues" evidence="1">
    <location>
        <begin position="854"/>
        <end position="864"/>
    </location>
</feature>
<organism evidence="2 3">
    <name type="scientific">Durusdinium trenchii</name>
    <dbReference type="NCBI Taxonomy" id="1381693"/>
    <lineage>
        <taxon>Eukaryota</taxon>
        <taxon>Sar</taxon>
        <taxon>Alveolata</taxon>
        <taxon>Dinophyceae</taxon>
        <taxon>Suessiales</taxon>
        <taxon>Symbiodiniaceae</taxon>
        <taxon>Durusdinium</taxon>
    </lineage>
</organism>
<accession>A0ABP0PKH2</accession>
<feature type="region of interest" description="Disordered" evidence="1">
    <location>
        <begin position="847"/>
        <end position="877"/>
    </location>
</feature>
<feature type="region of interest" description="Disordered" evidence="1">
    <location>
        <begin position="2015"/>
        <end position="2055"/>
    </location>
</feature>
<feature type="compositionally biased region" description="Polar residues" evidence="1">
    <location>
        <begin position="2042"/>
        <end position="2055"/>
    </location>
</feature>
<feature type="compositionally biased region" description="Low complexity" evidence="1">
    <location>
        <begin position="2015"/>
        <end position="2031"/>
    </location>
</feature>
<feature type="compositionally biased region" description="Polar residues" evidence="1">
    <location>
        <begin position="1888"/>
        <end position="1902"/>
    </location>
</feature>
<evidence type="ECO:0000313" key="3">
    <source>
        <dbReference type="Proteomes" id="UP001642464"/>
    </source>
</evidence>
<gene>
    <name evidence="2" type="ORF">SCF082_LOCUS36746</name>
</gene>
<feature type="compositionally biased region" description="Pro residues" evidence="1">
    <location>
        <begin position="1734"/>
        <end position="1805"/>
    </location>
</feature>
<dbReference type="Proteomes" id="UP001642464">
    <property type="component" value="Unassembled WGS sequence"/>
</dbReference>